<dbReference type="CDD" id="cd01679">
    <property type="entry name" value="RNR_I"/>
    <property type="match status" value="1"/>
</dbReference>
<dbReference type="InterPro" id="IPR013346">
    <property type="entry name" value="NrdE_NrdA_C"/>
</dbReference>
<comment type="similarity">
    <text evidence="1 10">Belongs to the ribonucleoside diphosphate reductase large chain family.</text>
</comment>
<proteinExistence type="inferred from homology"/>
<evidence type="ECO:0000256" key="8">
    <source>
        <dbReference type="ARBA" id="ARBA00047754"/>
    </source>
</evidence>
<dbReference type="InterPro" id="IPR008926">
    <property type="entry name" value="RNR_R1-su_N"/>
</dbReference>
<evidence type="ECO:0000313" key="12">
    <source>
        <dbReference type="EMBL" id="MDP4302299.1"/>
    </source>
</evidence>
<dbReference type="SUPFAM" id="SSF48168">
    <property type="entry name" value="R1 subunit of ribonucleotide reductase, N-terminal domain"/>
    <property type="match status" value="1"/>
</dbReference>
<dbReference type="Gene3D" id="3.20.70.20">
    <property type="match status" value="1"/>
</dbReference>
<comment type="catalytic activity">
    <reaction evidence="8 10">
        <text>a 2'-deoxyribonucleoside 5'-diphosphate + [thioredoxin]-disulfide + H2O = a ribonucleoside 5'-diphosphate + [thioredoxin]-dithiol</text>
        <dbReference type="Rhea" id="RHEA:23252"/>
        <dbReference type="Rhea" id="RHEA-COMP:10698"/>
        <dbReference type="Rhea" id="RHEA-COMP:10700"/>
        <dbReference type="ChEBI" id="CHEBI:15377"/>
        <dbReference type="ChEBI" id="CHEBI:29950"/>
        <dbReference type="ChEBI" id="CHEBI:50058"/>
        <dbReference type="ChEBI" id="CHEBI:57930"/>
        <dbReference type="ChEBI" id="CHEBI:73316"/>
        <dbReference type="EC" id="1.17.4.1"/>
    </reaction>
</comment>
<sequence>MQATGTSHPQPSFYATSGSLGADARPTASVYGSYQIIRRNGAVVAFEPHKISVAMMKAFLAVHGTQGAASASVRETVDALTEAVVRALMRSRPSGGSFHIEDIQDQVELGLMRGGHHDVARAYVLYRERRAQERAQLGQAARATEPAFYVTDRGQRVPLDLVQLAGIIEAACANLGSEVVAAPVLAETRRNLYDGVPIDEVYKAAILAARTLIEKDPAYTRVTARLLMHTIRREILGEEVTQGEMGARYADYFPAFIKKGIEAELLDERLAQYDLARLGAALKAERDLDFDYLGLQTLYDRYFLHVRKARIEMPQAFFMRVAMGLALNEVDREARAIEFYEVLSSFDFMSSTPTLFNSGTRRSQLSSCYLTTVPDDLDGIYEAIKDNALLSKFAGGLGNDWTPVRALGSHIKGTNGESQGVVPFLKVVNDTAVAVNQGGKRKGAVCAYLESWHLDIEEFLELRKNTGDDRRRTHDMNTANWIPDLFMRRVMEGGDWTLFSPASCPDLHDRFGADFEAAYTAYEAKADRGEIKLFKRLRAVDLWRKMLTMLFETGHPWITFKDACNVRSPQQHVGVVHSSNLCTEITLNTNDREIAVCNLGSVNLARHLTDGEQGKQIDQAKLARTITVAMRMLDNVIDINYYAVRKARDSNLRHRPVGLGIMGFQDALYQLRLPYASQEAVEFADRSMEAVCYHAYWASTELAAERGRYSSYRGSLWDRGILPQDSLKLLAEARGGYVEVDSSVTLDWDALRSRIAQHGMRNSNCVAIAPTATISNIIGVDASIEPCFGNLSVKSNLSGEFTVINEYLVRDLKKLGLWDDVMVMDLKHFDGSLRRIDRVPEDIKRLYATAFEVEPVWLVEAASRRQKWIDQAQSLNIYMAGASGKKLDETYKLAWLRGLKTTYYLRTMGATHAEKSTVKAGSLNAVPSAGGHGSIDALAAQAQAQIAAAQADATPATDVKFCAIDDPSCEACQ</sequence>
<feature type="domain" description="ATP-cone" evidence="11">
    <location>
        <begin position="148"/>
        <end position="237"/>
    </location>
</feature>
<dbReference type="PROSITE" id="PS51161">
    <property type="entry name" value="ATP_CONE"/>
    <property type="match status" value="2"/>
</dbReference>
<dbReference type="EMBL" id="JAUZEE010000010">
    <property type="protein sequence ID" value="MDP4302299.1"/>
    <property type="molecule type" value="Genomic_DNA"/>
</dbReference>
<evidence type="ECO:0000313" key="13">
    <source>
        <dbReference type="Proteomes" id="UP001235760"/>
    </source>
</evidence>
<reference evidence="12 13" key="1">
    <citation type="submission" date="2023-08" db="EMBL/GenBank/DDBJ databases">
        <authorList>
            <person name="Roldan D.M."/>
            <person name="Menes R.J."/>
        </authorList>
    </citation>
    <scope>NUCLEOTIDE SEQUENCE [LARGE SCALE GENOMIC DNA]</scope>
    <source>
        <strain evidence="12 13">CCM 2812</strain>
    </source>
</reference>
<name>A0ABT9G736_LEPDI</name>
<keyword evidence="13" id="KW-1185">Reference proteome</keyword>
<organism evidence="12 13">
    <name type="scientific">Leptothrix discophora</name>
    <dbReference type="NCBI Taxonomy" id="89"/>
    <lineage>
        <taxon>Bacteria</taxon>
        <taxon>Pseudomonadati</taxon>
        <taxon>Pseudomonadota</taxon>
        <taxon>Betaproteobacteria</taxon>
        <taxon>Burkholderiales</taxon>
        <taxon>Sphaerotilaceae</taxon>
        <taxon>Leptothrix</taxon>
    </lineage>
</organism>
<dbReference type="Proteomes" id="UP001235760">
    <property type="component" value="Unassembled WGS sequence"/>
</dbReference>
<evidence type="ECO:0000256" key="9">
    <source>
        <dbReference type="PROSITE-ProRule" id="PRU00492"/>
    </source>
</evidence>
<protein>
    <recommendedName>
        <fullName evidence="2 10">Ribonucleoside-diphosphate reductase</fullName>
        <ecNumber evidence="2 10">1.17.4.1</ecNumber>
    </recommendedName>
</protein>
<dbReference type="Pfam" id="PF02867">
    <property type="entry name" value="Ribonuc_red_lgC"/>
    <property type="match status" value="1"/>
</dbReference>
<evidence type="ECO:0000256" key="7">
    <source>
        <dbReference type="ARBA" id="ARBA00023116"/>
    </source>
</evidence>
<dbReference type="InterPro" id="IPR039718">
    <property type="entry name" value="Rrm1"/>
</dbReference>
<dbReference type="PROSITE" id="PS00089">
    <property type="entry name" value="RIBORED_LARGE"/>
    <property type="match status" value="1"/>
</dbReference>
<evidence type="ECO:0000256" key="5">
    <source>
        <dbReference type="ARBA" id="ARBA00022840"/>
    </source>
</evidence>
<keyword evidence="6 10" id="KW-0560">Oxidoreductase</keyword>
<keyword evidence="7 10" id="KW-0215">Deoxyribonucleotide synthesis</keyword>
<evidence type="ECO:0000256" key="1">
    <source>
        <dbReference type="ARBA" id="ARBA00010406"/>
    </source>
</evidence>
<evidence type="ECO:0000256" key="10">
    <source>
        <dbReference type="RuleBase" id="RU003410"/>
    </source>
</evidence>
<comment type="caution">
    <text evidence="12">The sequence shown here is derived from an EMBL/GenBank/DDBJ whole genome shotgun (WGS) entry which is preliminary data.</text>
</comment>
<dbReference type="InterPro" id="IPR013509">
    <property type="entry name" value="RNR_lsu_N"/>
</dbReference>
<dbReference type="InterPro" id="IPR000788">
    <property type="entry name" value="RNR_lg_C"/>
</dbReference>
<feature type="domain" description="ATP-cone" evidence="11">
    <location>
        <begin position="34"/>
        <end position="134"/>
    </location>
</feature>
<dbReference type="PANTHER" id="PTHR11573:SF6">
    <property type="entry name" value="RIBONUCLEOSIDE-DIPHOSPHATE REDUCTASE LARGE SUBUNIT"/>
    <property type="match status" value="1"/>
</dbReference>
<keyword evidence="5 9" id="KW-0067">ATP-binding</keyword>
<dbReference type="RefSeq" id="WP_305750840.1">
    <property type="nucleotide sequence ID" value="NZ_JAUZEE010000010.1"/>
</dbReference>
<dbReference type="PANTHER" id="PTHR11573">
    <property type="entry name" value="RIBONUCLEOSIDE-DIPHOSPHATE REDUCTASE LARGE CHAIN"/>
    <property type="match status" value="1"/>
</dbReference>
<keyword evidence="4 9" id="KW-0547">Nucleotide-binding</keyword>
<dbReference type="InterPro" id="IPR005144">
    <property type="entry name" value="ATP-cone_dom"/>
</dbReference>
<evidence type="ECO:0000256" key="4">
    <source>
        <dbReference type="ARBA" id="ARBA00022741"/>
    </source>
</evidence>
<comment type="function">
    <text evidence="10">Provides the precursors necessary for DNA synthesis. Catalyzes the biosynthesis of deoxyribonucleotides from the corresponding ribonucleotides.</text>
</comment>
<dbReference type="NCBIfam" id="NF005544">
    <property type="entry name" value="PRK07207.1"/>
    <property type="match status" value="1"/>
</dbReference>
<dbReference type="EC" id="1.17.4.1" evidence="2 10"/>
<dbReference type="SUPFAM" id="SSF51998">
    <property type="entry name" value="PFL-like glycyl radical enzymes"/>
    <property type="match status" value="1"/>
</dbReference>
<evidence type="ECO:0000256" key="2">
    <source>
        <dbReference type="ARBA" id="ARBA00012274"/>
    </source>
</evidence>
<keyword evidence="3" id="KW-0021">Allosteric enzyme</keyword>
<gene>
    <name evidence="12" type="ORF">Q8X39_16805</name>
</gene>
<evidence type="ECO:0000256" key="3">
    <source>
        <dbReference type="ARBA" id="ARBA00022533"/>
    </source>
</evidence>
<accession>A0ABT9G736</accession>
<evidence type="ECO:0000256" key="6">
    <source>
        <dbReference type="ARBA" id="ARBA00023002"/>
    </source>
</evidence>
<dbReference type="Pfam" id="PF03477">
    <property type="entry name" value="ATP-cone"/>
    <property type="match status" value="1"/>
</dbReference>
<dbReference type="NCBIfam" id="TIGR02506">
    <property type="entry name" value="NrdE_NrdA"/>
    <property type="match status" value="1"/>
</dbReference>
<dbReference type="PRINTS" id="PR01183">
    <property type="entry name" value="RIBORDTASEM1"/>
</dbReference>
<evidence type="ECO:0000259" key="11">
    <source>
        <dbReference type="PROSITE" id="PS51161"/>
    </source>
</evidence>
<dbReference type="Pfam" id="PF00317">
    <property type="entry name" value="Ribonuc_red_lgN"/>
    <property type="match status" value="1"/>
</dbReference>